<reference evidence="8 9" key="1">
    <citation type="submission" date="2019-01" db="EMBL/GenBank/DDBJ databases">
        <title>Coherence of Microcystis species and biogeography revealed through population genomics.</title>
        <authorList>
            <person name="Perez-Carrascal O.M."/>
            <person name="Terrat Y."/>
            <person name="Giani A."/>
            <person name="Fortin N."/>
            <person name="Tromas N."/>
            <person name="Shapiro B.J."/>
        </authorList>
    </citation>
    <scope>NUCLEOTIDE SEQUENCE [LARGE SCALE GENOMIC DNA]</scope>
    <source>
        <strain evidence="8">Ma_MB_F_20061100_S20D</strain>
    </source>
</reference>
<evidence type="ECO:0000256" key="6">
    <source>
        <dbReference type="SAM" id="MobiDB-lite"/>
    </source>
</evidence>
<evidence type="ECO:0000256" key="2">
    <source>
        <dbReference type="ARBA" id="ARBA00022898"/>
    </source>
</evidence>
<proteinExistence type="predicted"/>
<evidence type="ECO:0000313" key="8">
    <source>
        <dbReference type="EMBL" id="TRU34242.1"/>
    </source>
</evidence>
<protein>
    <submittedName>
        <fullName evidence="8">Alanine racemase</fullName>
        <ecNumber evidence="8">5.1.1.1</ecNumber>
    </submittedName>
</protein>
<dbReference type="InterPro" id="IPR000821">
    <property type="entry name" value="Ala_racemase"/>
</dbReference>
<evidence type="ECO:0000256" key="4">
    <source>
        <dbReference type="PIRSR" id="PIRSR600821-50"/>
    </source>
</evidence>
<dbReference type="GO" id="GO:0005829">
    <property type="term" value="C:cytosol"/>
    <property type="evidence" value="ECO:0007669"/>
    <property type="project" value="TreeGrafter"/>
</dbReference>
<evidence type="ECO:0000256" key="1">
    <source>
        <dbReference type="ARBA" id="ARBA00001933"/>
    </source>
</evidence>
<feature type="region of interest" description="Disordered" evidence="6">
    <location>
        <begin position="1"/>
        <end position="29"/>
    </location>
</feature>
<feature type="binding site" evidence="5">
    <location>
        <position position="351"/>
    </location>
    <ligand>
        <name>substrate</name>
    </ligand>
</feature>
<name>A0A552EIJ0_MICAE</name>
<evidence type="ECO:0000256" key="3">
    <source>
        <dbReference type="ARBA" id="ARBA00023235"/>
    </source>
</evidence>
<comment type="cofactor">
    <cofactor evidence="1 4">
        <name>pyridoxal 5'-phosphate</name>
        <dbReference type="ChEBI" id="CHEBI:597326"/>
    </cofactor>
</comment>
<dbReference type="AlphaFoldDB" id="A0A552EIJ0"/>
<dbReference type="GO" id="GO:0030170">
    <property type="term" value="F:pyridoxal phosphate binding"/>
    <property type="evidence" value="ECO:0007669"/>
    <property type="project" value="TreeGrafter"/>
</dbReference>
<dbReference type="GO" id="GO:0006522">
    <property type="term" value="P:alanine metabolic process"/>
    <property type="evidence" value="ECO:0007669"/>
    <property type="project" value="InterPro"/>
</dbReference>
<dbReference type="Proteomes" id="UP000315113">
    <property type="component" value="Unassembled WGS sequence"/>
</dbReference>
<feature type="domain" description="Alanine racemase C-terminal" evidence="7">
    <location>
        <begin position="283"/>
        <end position="409"/>
    </location>
</feature>
<evidence type="ECO:0000259" key="7">
    <source>
        <dbReference type="SMART" id="SM01005"/>
    </source>
</evidence>
<gene>
    <name evidence="8" type="primary">alr</name>
    <name evidence="8" type="ORF">EWV78_13795</name>
</gene>
<dbReference type="Pfam" id="PF00842">
    <property type="entry name" value="Ala_racemase_C"/>
    <property type="match status" value="1"/>
</dbReference>
<feature type="modified residue" description="N6-(pyridoxal phosphate)lysine" evidence="4">
    <location>
        <position position="69"/>
    </location>
</feature>
<keyword evidence="3 8" id="KW-0413">Isomerase</keyword>
<comment type="caution">
    <text evidence="8">The sequence shown here is derived from an EMBL/GenBank/DDBJ whole genome shotgun (WGS) entry which is preliminary data.</text>
</comment>
<dbReference type="InterPro" id="IPR029066">
    <property type="entry name" value="PLP-binding_barrel"/>
</dbReference>
<dbReference type="SUPFAM" id="SSF51419">
    <property type="entry name" value="PLP-binding barrel"/>
    <property type="match status" value="1"/>
</dbReference>
<accession>A0A552EIJ0</accession>
<dbReference type="Gene3D" id="2.40.37.10">
    <property type="entry name" value="Lyase, Ornithine Decarboxylase, Chain A, domain 1"/>
    <property type="match status" value="1"/>
</dbReference>
<dbReference type="Pfam" id="PF01168">
    <property type="entry name" value="Ala_racemase_N"/>
    <property type="match status" value="1"/>
</dbReference>
<dbReference type="InterPro" id="IPR009006">
    <property type="entry name" value="Ala_racemase/Decarboxylase_C"/>
</dbReference>
<dbReference type="CDD" id="cd00430">
    <property type="entry name" value="PLPDE_III_AR"/>
    <property type="match status" value="1"/>
</dbReference>
<dbReference type="InterPro" id="IPR011079">
    <property type="entry name" value="Ala_racemase_C"/>
</dbReference>
<dbReference type="SMART" id="SM01005">
    <property type="entry name" value="Ala_racemase_C"/>
    <property type="match status" value="1"/>
</dbReference>
<dbReference type="PANTHER" id="PTHR30511">
    <property type="entry name" value="ALANINE RACEMASE"/>
    <property type="match status" value="1"/>
</dbReference>
<dbReference type="EMBL" id="SFBH01000107">
    <property type="protein sequence ID" value="TRU34242.1"/>
    <property type="molecule type" value="Genomic_DNA"/>
</dbReference>
<evidence type="ECO:0000313" key="9">
    <source>
        <dbReference type="Proteomes" id="UP000315113"/>
    </source>
</evidence>
<dbReference type="Gene3D" id="3.20.20.10">
    <property type="entry name" value="Alanine racemase"/>
    <property type="match status" value="1"/>
</dbReference>
<dbReference type="PRINTS" id="PR00992">
    <property type="entry name" value="ALARACEMASE"/>
</dbReference>
<organism evidence="8 9">
    <name type="scientific">Microcystis aeruginosa Ma_MB_F_20061100_S20D</name>
    <dbReference type="NCBI Taxonomy" id="2486253"/>
    <lineage>
        <taxon>Bacteria</taxon>
        <taxon>Bacillati</taxon>
        <taxon>Cyanobacteriota</taxon>
        <taxon>Cyanophyceae</taxon>
        <taxon>Oscillatoriophycideae</taxon>
        <taxon>Chroococcales</taxon>
        <taxon>Microcystaceae</taxon>
        <taxon>Microcystis</taxon>
    </lineage>
</organism>
<dbReference type="GO" id="GO:0008784">
    <property type="term" value="F:alanine racemase activity"/>
    <property type="evidence" value="ECO:0007669"/>
    <property type="project" value="UniProtKB-EC"/>
</dbReference>
<keyword evidence="2 4" id="KW-0663">Pyridoxal phosphate</keyword>
<dbReference type="EC" id="5.1.1.1" evidence="8"/>
<sequence>MNNATSAYYPFKETRKHQQQSWQSPQGLNDIDRSRSHRAVLEIDLGAICNNAQLITQYAGGAKLMAVVKRDAYGLGARPIAQALRSVNVQAFAVDNVAEGLDLRDAGITEPILIIDGDVSENASLAIIHDLIPGIPHEELLLAYDRAAAGESAKYPVWLVINVGFNRSGYRNIEDFTRFVRRAQECENLEVKAVYAHLTNSNAEADINLAQIEEFDRLVKIAKQILGEQLETSLFASHSILRWGEHYPTNWVRPGIILYGVHLYIKDLVEQKVLEIAQKFQPAISLKARITGILEFTHSEAIGYGQKYTTEPGQRLATVAIGFGSGYPFRSSQLETIIHGHGVPLFGDVGMDALQIDITHCPNVAVNDWVTLIGQEGQHCIEVQTLANLANTSPYQLLSGINCYHSYYNFGNHTS</sequence>
<feature type="binding site" evidence="5">
    <location>
        <position position="167"/>
    </location>
    <ligand>
        <name>substrate</name>
    </ligand>
</feature>
<dbReference type="PANTHER" id="PTHR30511:SF0">
    <property type="entry name" value="ALANINE RACEMASE, CATABOLIC-RELATED"/>
    <property type="match status" value="1"/>
</dbReference>
<dbReference type="InterPro" id="IPR001608">
    <property type="entry name" value="Ala_racemase_N"/>
</dbReference>
<evidence type="ECO:0000256" key="5">
    <source>
        <dbReference type="PIRSR" id="PIRSR600821-52"/>
    </source>
</evidence>
<dbReference type="SUPFAM" id="SSF50621">
    <property type="entry name" value="Alanine racemase C-terminal domain-like"/>
    <property type="match status" value="1"/>
</dbReference>
<dbReference type="NCBIfam" id="TIGR00492">
    <property type="entry name" value="alr"/>
    <property type="match status" value="1"/>
</dbReference>